<sequence>DRADGENGDNDEGGRRGRGGFRSRGRGRFRGRGRGRGGQRRRASEGDHQDATTEDQLNGENIPRKNFGRGRGRGALNLAPITELMTSASSFARKCPVLQFSLGSILFLIYASNWRLVYAYFVSIISVPDHGQPHFMDGLICVLLV</sequence>
<reference evidence="4" key="1">
    <citation type="submission" date="2016-06" db="UniProtKB">
        <authorList>
            <consortium name="WormBaseParasite"/>
        </authorList>
    </citation>
    <scope>IDENTIFICATION</scope>
</reference>
<gene>
    <name evidence="2" type="ORF">OFLC_LOCUS15310</name>
</gene>
<organism evidence="4">
    <name type="scientific">Onchocerca flexuosa</name>
    <dbReference type="NCBI Taxonomy" id="387005"/>
    <lineage>
        <taxon>Eukaryota</taxon>
        <taxon>Metazoa</taxon>
        <taxon>Ecdysozoa</taxon>
        <taxon>Nematoda</taxon>
        <taxon>Chromadorea</taxon>
        <taxon>Rhabditida</taxon>
        <taxon>Spirurina</taxon>
        <taxon>Spiruromorpha</taxon>
        <taxon>Filarioidea</taxon>
        <taxon>Onchocercidae</taxon>
        <taxon>Onchocerca</taxon>
    </lineage>
</organism>
<evidence type="ECO:0000313" key="4">
    <source>
        <dbReference type="WBParaSite" id="OFLC_0001532101-mRNA-1"/>
    </source>
</evidence>
<feature type="region of interest" description="Disordered" evidence="1">
    <location>
        <begin position="1"/>
        <end position="73"/>
    </location>
</feature>
<reference evidence="2 3" key="2">
    <citation type="submission" date="2018-11" db="EMBL/GenBank/DDBJ databases">
        <authorList>
            <consortium name="Pathogen Informatics"/>
        </authorList>
    </citation>
    <scope>NUCLEOTIDE SEQUENCE [LARGE SCALE GENOMIC DNA]</scope>
</reference>
<dbReference type="Proteomes" id="UP000267606">
    <property type="component" value="Unassembled WGS sequence"/>
</dbReference>
<proteinExistence type="predicted"/>
<dbReference type="AlphaFoldDB" id="A0A183I6E8"/>
<dbReference type="WBParaSite" id="OFLC_0001532101-mRNA-1">
    <property type="protein sequence ID" value="OFLC_0001532101-mRNA-1"/>
    <property type="gene ID" value="OFLC_0001532101"/>
</dbReference>
<evidence type="ECO:0000256" key="1">
    <source>
        <dbReference type="SAM" id="MobiDB-lite"/>
    </source>
</evidence>
<name>A0A183I6E8_9BILA</name>
<feature type="compositionally biased region" description="Basic and acidic residues" evidence="1">
    <location>
        <begin position="42"/>
        <end position="51"/>
    </location>
</feature>
<dbReference type="STRING" id="387005.A0A183I6E8"/>
<protein>
    <submittedName>
        <fullName evidence="4">DUF1736 domain-containing protein</fullName>
    </submittedName>
</protein>
<feature type="compositionally biased region" description="Acidic residues" evidence="1">
    <location>
        <begin position="1"/>
        <end position="11"/>
    </location>
</feature>
<feature type="compositionally biased region" description="Basic residues" evidence="1">
    <location>
        <begin position="16"/>
        <end position="41"/>
    </location>
</feature>
<evidence type="ECO:0000313" key="3">
    <source>
        <dbReference type="Proteomes" id="UP000267606"/>
    </source>
</evidence>
<dbReference type="EMBL" id="UZAJ01041930">
    <property type="protein sequence ID" value="VDP21282.1"/>
    <property type="molecule type" value="Genomic_DNA"/>
</dbReference>
<keyword evidence="3" id="KW-1185">Reference proteome</keyword>
<evidence type="ECO:0000313" key="2">
    <source>
        <dbReference type="EMBL" id="VDP21282.1"/>
    </source>
</evidence>
<accession>A0A183I6E8</accession>